<keyword evidence="2 5" id="KW-0812">Transmembrane</keyword>
<name>A0AAX2H270_9FLAO</name>
<accession>A0AAX2H270</accession>
<dbReference type="KEGG" id="chg:AXF12_00715"/>
<evidence type="ECO:0000313" key="7">
    <source>
        <dbReference type="EMBL" id="SNV12822.1"/>
    </source>
</evidence>
<evidence type="ECO:0000256" key="2">
    <source>
        <dbReference type="ARBA" id="ARBA00022692"/>
    </source>
</evidence>
<dbReference type="Proteomes" id="UP000065822">
    <property type="component" value="Chromosome"/>
</dbReference>
<dbReference type="GO" id="GO:0016020">
    <property type="term" value="C:membrane"/>
    <property type="evidence" value="ECO:0007669"/>
    <property type="project" value="UniProtKB-SubCell"/>
</dbReference>
<feature type="transmembrane region" description="Helical" evidence="5">
    <location>
        <begin position="220"/>
        <end position="237"/>
    </location>
</feature>
<keyword evidence="8" id="KW-1185">Reference proteome</keyword>
<proteinExistence type="predicted"/>
<evidence type="ECO:0000313" key="8">
    <source>
        <dbReference type="Proteomes" id="UP000065822"/>
    </source>
</evidence>
<dbReference type="PANTHER" id="PTHR11040">
    <property type="entry name" value="ZINC/IRON TRANSPORTER"/>
    <property type="match status" value="1"/>
</dbReference>
<organism evidence="7 9">
    <name type="scientific">Capnocytophaga haemolytica</name>
    <dbReference type="NCBI Taxonomy" id="45243"/>
    <lineage>
        <taxon>Bacteria</taxon>
        <taxon>Pseudomonadati</taxon>
        <taxon>Bacteroidota</taxon>
        <taxon>Flavobacteriia</taxon>
        <taxon>Flavobacteriales</taxon>
        <taxon>Flavobacteriaceae</taxon>
        <taxon>Capnocytophaga</taxon>
    </lineage>
</organism>
<dbReference type="GO" id="GO:0005385">
    <property type="term" value="F:zinc ion transmembrane transporter activity"/>
    <property type="evidence" value="ECO:0007669"/>
    <property type="project" value="TreeGrafter"/>
</dbReference>
<evidence type="ECO:0000256" key="3">
    <source>
        <dbReference type="ARBA" id="ARBA00022989"/>
    </source>
</evidence>
<dbReference type="EMBL" id="LT906449">
    <property type="protein sequence ID" value="SNV12822.1"/>
    <property type="molecule type" value="Genomic_DNA"/>
</dbReference>
<feature type="transmembrane region" description="Helical" evidence="5">
    <location>
        <begin position="6"/>
        <end position="23"/>
    </location>
</feature>
<keyword evidence="4 5" id="KW-0472">Membrane</keyword>
<feature type="transmembrane region" description="Helical" evidence="5">
    <location>
        <begin position="69"/>
        <end position="90"/>
    </location>
</feature>
<evidence type="ECO:0000313" key="9">
    <source>
        <dbReference type="Proteomes" id="UP000215539"/>
    </source>
</evidence>
<feature type="transmembrane region" description="Helical" evidence="5">
    <location>
        <begin position="167"/>
        <end position="189"/>
    </location>
</feature>
<dbReference type="PANTHER" id="PTHR11040:SF44">
    <property type="entry name" value="PROTEIN ZNTC-RELATED"/>
    <property type="match status" value="1"/>
</dbReference>
<dbReference type="RefSeq" id="WP_066427703.1">
    <property type="nucleotide sequence ID" value="NZ_CP014227.1"/>
</dbReference>
<dbReference type="Proteomes" id="UP000215539">
    <property type="component" value="Chromosome 1"/>
</dbReference>
<feature type="transmembrane region" description="Helical" evidence="5">
    <location>
        <begin position="134"/>
        <end position="155"/>
    </location>
</feature>
<evidence type="ECO:0000256" key="5">
    <source>
        <dbReference type="SAM" id="Phobius"/>
    </source>
</evidence>
<evidence type="ECO:0000313" key="6">
    <source>
        <dbReference type="EMBL" id="AMD84185.1"/>
    </source>
</evidence>
<reference evidence="6 8" key="1">
    <citation type="submission" date="2016-02" db="EMBL/GenBank/DDBJ databases">
        <authorList>
            <person name="Holder M.E."/>
            <person name="Ajami N.J."/>
            <person name="Petrosino J.F."/>
        </authorList>
    </citation>
    <scope>NUCLEOTIDE SEQUENCE [LARGE SCALE GENOMIC DNA]</scope>
    <source>
        <strain evidence="6 8">CCUG 32990</strain>
    </source>
</reference>
<dbReference type="Pfam" id="PF02535">
    <property type="entry name" value="Zip"/>
    <property type="match status" value="1"/>
</dbReference>
<dbReference type="InterPro" id="IPR003689">
    <property type="entry name" value="ZIP"/>
</dbReference>
<comment type="subcellular location">
    <subcellularLocation>
        <location evidence="1">Membrane</location>
        <topology evidence="1">Multi-pass membrane protein</topology>
    </subcellularLocation>
</comment>
<keyword evidence="3 5" id="KW-1133">Transmembrane helix</keyword>
<evidence type="ECO:0000256" key="4">
    <source>
        <dbReference type="ARBA" id="ARBA00023136"/>
    </source>
</evidence>
<feature type="transmembrane region" description="Helical" evidence="5">
    <location>
        <begin position="102"/>
        <end position="122"/>
    </location>
</feature>
<protein>
    <submittedName>
        <fullName evidence="7">ZIP Zinc transporter</fullName>
    </submittedName>
    <submittedName>
        <fullName evidence="6">ZIP family metal transporter</fullName>
    </submittedName>
</protein>
<dbReference type="EMBL" id="CP014227">
    <property type="protein sequence ID" value="AMD84185.1"/>
    <property type="molecule type" value="Genomic_DNA"/>
</dbReference>
<sequence>MNYLLPFLAVVLGYGIVILFQPERQRYIKLLLSFSGAYLLALTVFVLLPEVYHTHNEALGSGVGEGHDTHYIGLFVTAGVLLQIVLEFFSHGAEHGHPDNEAHPTAAFPLALFVSLSIHSLLEGFPLSHSHNESLVYGIFVHKLPIAIVLTTFFVHAGVSHWKTALFLLLFALMTPLGTYLSSTVPSLVHYHTELSAVVIGIFLHISAVILFENAEGHRFNLLKFISILAGFALAYLT</sequence>
<evidence type="ECO:0000256" key="1">
    <source>
        <dbReference type="ARBA" id="ARBA00004141"/>
    </source>
</evidence>
<gene>
    <name evidence="6" type="ORF">AXF12_00715</name>
    <name evidence="7" type="ORF">SAMEA44541418_01624</name>
</gene>
<reference evidence="7 9" key="2">
    <citation type="submission" date="2017-06" db="EMBL/GenBank/DDBJ databases">
        <authorList>
            <consortium name="Pathogen Informatics"/>
        </authorList>
    </citation>
    <scope>NUCLEOTIDE SEQUENCE [LARGE SCALE GENOMIC DNA]</scope>
    <source>
        <strain evidence="7 9">NCTC12947</strain>
    </source>
</reference>
<dbReference type="AlphaFoldDB" id="A0AAX2H270"/>
<feature type="transmembrane region" description="Helical" evidence="5">
    <location>
        <begin position="195"/>
        <end position="213"/>
    </location>
</feature>
<feature type="transmembrane region" description="Helical" evidence="5">
    <location>
        <begin position="30"/>
        <end position="49"/>
    </location>
</feature>